<dbReference type="Gene3D" id="3.40.30.10">
    <property type="entry name" value="Glutaredoxin"/>
    <property type="match status" value="1"/>
</dbReference>
<organism evidence="9 11">
    <name type="scientific">Rubrobacter radiotolerans</name>
    <name type="common">Arthrobacter radiotolerans</name>
    <dbReference type="NCBI Taxonomy" id="42256"/>
    <lineage>
        <taxon>Bacteria</taxon>
        <taxon>Bacillati</taxon>
        <taxon>Actinomycetota</taxon>
        <taxon>Rubrobacteria</taxon>
        <taxon>Rubrobacterales</taxon>
        <taxon>Rubrobacteraceae</taxon>
        <taxon>Rubrobacter</taxon>
    </lineage>
</organism>
<keyword evidence="3" id="KW-0560">Oxidoreductase</keyword>
<evidence type="ECO:0000313" key="10">
    <source>
        <dbReference type="EMBL" id="MDX5895501.1"/>
    </source>
</evidence>
<evidence type="ECO:0000256" key="1">
    <source>
        <dbReference type="ARBA" id="ARBA00005791"/>
    </source>
</evidence>
<feature type="transmembrane region" description="Helical" evidence="7">
    <location>
        <begin position="21"/>
        <end position="44"/>
    </location>
</feature>
<dbReference type="PANTHER" id="PTHR13887">
    <property type="entry name" value="GLUTATHIONE S-TRANSFERASE KAPPA"/>
    <property type="match status" value="1"/>
</dbReference>
<dbReference type="SUPFAM" id="SSF52833">
    <property type="entry name" value="Thioredoxin-like"/>
    <property type="match status" value="1"/>
</dbReference>
<proteinExistence type="inferred from homology"/>
<reference evidence="9 11" key="1">
    <citation type="submission" date="2014-03" db="EMBL/GenBank/DDBJ databases">
        <title>Complete genome sequence of the Radio-Resistant Rubrobacter radiotolerans RSPS-4.</title>
        <authorList>
            <person name="Egas C.C."/>
            <person name="Barroso C.C."/>
            <person name="Froufe H.J.C."/>
            <person name="Pacheco J.J."/>
            <person name="Albuquerque L.L."/>
            <person name="da Costa M.M.S."/>
        </authorList>
    </citation>
    <scope>NUCLEOTIDE SEQUENCE [LARGE SCALE GENOMIC DNA]</scope>
    <source>
        <strain evidence="9 11">RSPS-4</strain>
        <plasmid evidence="9 11">2</plasmid>
    </source>
</reference>
<dbReference type="eggNOG" id="COG1651">
    <property type="taxonomic scope" value="Bacteria"/>
</dbReference>
<dbReference type="GO" id="GO:0016491">
    <property type="term" value="F:oxidoreductase activity"/>
    <property type="evidence" value="ECO:0007669"/>
    <property type="project" value="UniProtKB-KW"/>
</dbReference>
<dbReference type="AlphaFoldDB" id="A0A023X8I1"/>
<dbReference type="InterPro" id="IPR012336">
    <property type="entry name" value="Thioredoxin-like_fold"/>
</dbReference>
<feature type="region of interest" description="Disordered" evidence="6">
    <location>
        <begin position="51"/>
        <end position="71"/>
    </location>
</feature>
<keyword evidence="7" id="KW-0812">Transmembrane</keyword>
<comment type="similarity">
    <text evidence="1">Belongs to the thioredoxin family. DsbA subfamily.</text>
</comment>
<keyword evidence="2" id="KW-0732">Signal</keyword>
<dbReference type="PATRIC" id="fig|42256.3.peg.3129"/>
<dbReference type="PROSITE" id="PS51352">
    <property type="entry name" value="THIOREDOXIN_2"/>
    <property type="match status" value="1"/>
</dbReference>
<dbReference type="GO" id="GO:0016853">
    <property type="term" value="F:isomerase activity"/>
    <property type="evidence" value="ECO:0007669"/>
    <property type="project" value="UniProtKB-KW"/>
</dbReference>
<protein>
    <submittedName>
        <fullName evidence="9">Protein-disulfide isomerase</fullName>
    </submittedName>
    <submittedName>
        <fullName evidence="10">Thioredoxin domain-containing protein</fullName>
    </submittedName>
</protein>
<evidence type="ECO:0000256" key="7">
    <source>
        <dbReference type="SAM" id="Phobius"/>
    </source>
</evidence>
<keyword evidence="11" id="KW-1185">Reference proteome</keyword>
<evidence type="ECO:0000256" key="3">
    <source>
        <dbReference type="ARBA" id="ARBA00023002"/>
    </source>
</evidence>
<dbReference type="Proteomes" id="UP000025229">
    <property type="component" value="Plasmid 2"/>
</dbReference>
<sequence length="242" mass="26213">MENRQTEPTRNVRRTGGPQRTLLLFGGILLVALAAGAVIFLVPLRDGDGAQSNVPETTDAGPSELPAPTLGSEDAPVTMIEYSDFQCPYCGQFAREVKPELVEKYVTNGTLRIEWRDFPYLGQESVNAALAARAAQGQGKFWEYHDLLYGAQGSPGSGAFSDDGLVELAQRAGLDRERFESDFRSARYRAAVASAFEAGQRDGVRGTPTFVINGEQIVGAQPQPVFEEAIERAAREAEGRDG</sequence>
<dbReference type="RefSeq" id="WP_041339164.1">
    <property type="nucleotide sequence ID" value="NZ_CP007516.1"/>
</dbReference>
<dbReference type="InterPro" id="IPR036249">
    <property type="entry name" value="Thioredoxin-like_sf"/>
</dbReference>
<dbReference type="EMBL" id="JAWXXX010000003">
    <property type="protein sequence ID" value="MDX5895501.1"/>
    <property type="molecule type" value="Genomic_DNA"/>
</dbReference>
<feature type="domain" description="Thioredoxin" evidence="8">
    <location>
        <begin position="44"/>
        <end position="235"/>
    </location>
</feature>
<dbReference type="PANTHER" id="PTHR13887:SF14">
    <property type="entry name" value="DISULFIDE BOND FORMATION PROTEIN D"/>
    <property type="match status" value="1"/>
</dbReference>
<keyword evidence="4" id="KW-1015">Disulfide bond</keyword>
<dbReference type="InterPro" id="IPR013766">
    <property type="entry name" value="Thioredoxin_domain"/>
</dbReference>
<dbReference type="Proteomes" id="UP001281130">
    <property type="component" value="Unassembled WGS sequence"/>
</dbReference>
<keyword evidence="9" id="KW-0614">Plasmid</keyword>
<dbReference type="HOGENOM" id="CLU_000288_47_1_11"/>
<accession>A0A023X8I1</accession>
<keyword evidence="9" id="KW-0413">Isomerase</keyword>
<reference evidence="10" key="2">
    <citation type="submission" date="2023-11" db="EMBL/GenBank/DDBJ databases">
        <title>MicrobeMod: A computational toolkit for identifying prokaryotic methylation and restriction-modification with nanopore sequencing.</title>
        <authorList>
            <person name="Crits-Christoph A."/>
            <person name="Kang S.C."/>
            <person name="Lee H."/>
            <person name="Ostrov N."/>
        </authorList>
    </citation>
    <scope>NUCLEOTIDE SEQUENCE</scope>
    <source>
        <strain evidence="10">ATCC 51242</strain>
    </source>
</reference>
<dbReference type="Pfam" id="PF13462">
    <property type="entry name" value="Thioredoxin_4"/>
    <property type="match status" value="1"/>
</dbReference>
<name>A0A023X8I1_RUBRA</name>
<evidence type="ECO:0000256" key="2">
    <source>
        <dbReference type="ARBA" id="ARBA00022729"/>
    </source>
</evidence>
<dbReference type="OrthoDB" id="117402at2"/>
<gene>
    <name evidence="9" type="ORF">RradSPS_3081</name>
    <name evidence="10" type="ORF">SIL72_15845</name>
</gene>
<evidence type="ECO:0000259" key="8">
    <source>
        <dbReference type="PROSITE" id="PS51352"/>
    </source>
</evidence>
<evidence type="ECO:0000313" key="9">
    <source>
        <dbReference type="EMBL" id="AHY48364.1"/>
    </source>
</evidence>
<dbReference type="EMBL" id="CP007516">
    <property type="protein sequence ID" value="AHY48364.1"/>
    <property type="molecule type" value="Genomic_DNA"/>
</dbReference>
<geneLocation type="plasmid" evidence="9">
    <name>2</name>
</geneLocation>
<evidence type="ECO:0000256" key="4">
    <source>
        <dbReference type="ARBA" id="ARBA00023157"/>
    </source>
</evidence>
<evidence type="ECO:0000256" key="6">
    <source>
        <dbReference type="SAM" id="MobiDB-lite"/>
    </source>
</evidence>
<evidence type="ECO:0000313" key="11">
    <source>
        <dbReference type="Proteomes" id="UP000025229"/>
    </source>
</evidence>
<keyword evidence="5" id="KW-0676">Redox-active center</keyword>
<evidence type="ECO:0000256" key="5">
    <source>
        <dbReference type="ARBA" id="ARBA00023284"/>
    </source>
</evidence>
<keyword evidence="7" id="KW-1133">Transmembrane helix</keyword>
<dbReference type="KEGG" id="rrd:RradSPS_3081"/>
<keyword evidence="7" id="KW-0472">Membrane</keyword>